<dbReference type="GO" id="GO:0005783">
    <property type="term" value="C:endoplasmic reticulum"/>
    <property type="evidence" value="ECO:0007669"/>
    <property type="project" value="InterPro"/>
</dbReference>
<dbReference type="EMBL" id="AFYH01009278">
    <property type="status" value="NOT_ANNOTATED_CDS"/>
    <property type="molecule type" value="Genomic_DNA"/>
</dbReference>
<feature type="transmembrane region" description="Helical" evidence="7">
    <location>
        <begin position="736"/>
        <end position="759"/>
    </location>
</feature>
<keyword evidence="3 7" id="KW-1133">Transmembrane helix</keyword>
<dbReference type="InterPro" id="IPR039775">
    <property type="entry name" value="PHTF1/2"/>
</dbReference>
<keyword evidence="5" id="KW-0325">Glycoprotein</keyword>
<dbReference type="EMBL" id="AFYH01009275">
    <property type="status" value="NOT_ANNOTATED_CDS"/>
    <property type="molecule type" value="Genomic_DNA"/>
</dbReference>
<feature type="transmembrane region" description="Helical" evidence="7">
    <location>
        <begin position="128"/>
        <end position="146"/>
    </location>
</feature>
<feature type="region of interest" description="Disordered" evidence="6">
    <location>
        <begin position="149"/>
        <end position="234"/>
    </location>
</feature>
<dbReference type="AlphaFoldDB" id="M3XH84"/>
<dbReference type="HOGENOM" id="CLU_013937_0_0_1"/>
<comment type="subcellular location">
    <subcellularLocation>
        <location evidence="1">Membrane</location>
        <topology evidence="1">Multi-pass membrane protein</topology>
    </subcellularLocation>
</comment>
<evidence type="ECO:0000256" key="7">
    <source>
        <dbReference type="SAM" id="Phobius"/>
    </source>
</evidence>
<dbReference type="Ensembl" id="ENSLACT00000026242.1">
    <property type="protein sequence ID" value="ENSLACP00000022090.1"/>
    <property type="gene ID" value="ENSLACG00000016250.2"/>
</dbReference>
<sequence>MASKSRDAIAWYQKKIGAYDQQIWEKSIEQTEIKGIRNKPKKLGRIKSDLIDVDLVRGSTFGKAKPESPWTSLTTKGIVRVVFFPFFSQWWIKVTSRGIFVLLFLLYVMQVVAVVISFMVPVAHTSELVGPICLMLLLGTVHCQIVSTQTSKTSVANDGKRRRSKRVRMMDDKATETDDSQGSMDSKVSKDSPHNDNRRTEHPHRPLKEGKSQRGLRHSTTRASDELTSDDDTRDRSPLFLIRRSVEGASLDNGALLISQKQILANNYQHYKAKLKTTRWARDSDSFVDSEMESTTVCQESRSYNTSRRDSESTRHGSETEDMLWDDLLHSPECHTSYTSDSDDANIQNLPQGSKKDLKEELFHQTLCPGKLSPLHQHCAHLKSWQAIQQVYSELPEREEREKKEKREGEVGGRFHLDIQQNVLDILLKNHLFWLHSSNPASERVSVIIWEGNECKKTDMSVLEISAVIMSRVNTYEHGLGYQVLGAIIAVILAALPFFFRLFQEKDLDQLLCFSMENLLAVLCGSKPDSLLILLTIINFLERLCLSWMFFFLMCVAERTYKQRFLFAKLFSHITSARKARKSEIPHFRLKKVRNIKIWLSLRSYLKRRGPQRSVDVIVSSVFLLTLSLACIGCVSILQDNGSFLDYIYKCELLIWETAMIIFLLRLASLGSETNKKYSNISILLTEQINLYLKMEKKPNKKEQLTIVNNVLKLATKLLKELETPFRLYGLTMNPLIFNITRVVILSAVSGVISDLLGFNLRLWKIKP</sequence>
<dbReference type="eggNOG" id="ENOG502QQGQ">
    <property type="taxonomic scope" value="Eukaryota"/>
</dbReference>
<dbReference type="Pfam" id="PF12129">
    <property type="entry name" value="PHTF1-2_N"/>
    <property type="match status" value="1"/>
</dbReference>
<dbReference type="InParanoid" id="M3XH84"/>
<keyword evidence="10" id="KW-1185">Reference proteome</keyword>
<reference evidence="9" key="3">
    <citation type="submission" date="2025-09" db="UniProtKB">
        <authorList>
            <consortium name="Ensembl"/>
        </authorList>
    </citation>
    <scope>IDENTIFICATION</scope>
</reference>
<protein>
    <submittedName>
        <fullName evidence="9">Putative homeodomain transcription factor 1</fullName>
    </submittedName>
</protein>
<dbReference type="STRING" id="7897.ENSLACP00000022090"/>
<proteinExistence type="predicted"/>
<feature type="region of interest" description="Disordered" evidence="6">
    <location>
        <begin position="297"/>
        <end position="320"/>
    </location>
</feature>
<feature type="transmembrane region" description="Helical" evidence="7">
    <location>
        <begin position="531"/>
        <end position="557"/>
    </location>
</feature>
<dbReference type="EMBL" id="AFYH01009277">
    <property type="status" value="NOT_ANNOTATED_CDS"/>
    <property type="molecule type" value="Genomic_DNA"/>
</dbReference>
<feature type="transmembrane region" description="Helical" evidence="7">
    <location>
        <begin position="653"/>
        <end position="671"/>
    </location>
</feature>
<dbReference type="GeneTree" id="ENSGT00390000011648"/>
<evidence type="ECO:0000256" key="6">
    <source>
        <dbReference type="SAM" id="MobiDB-lite"/>
    </source>
</evidence>
<keyword evidence="4 7" id="KW-0472">Membrane</keyword>
<dbReference type="PANTHER" id="PTHR12680">
    <property type="entry name" value="PUTATIVE HOMEODOMAIN TRANSCRIPTION FACTOR PHTF"/>
    <property type="match status" value="1"/>
</dbReference>
<name>M3XH84_LATCH</name>
<reference evidence="9" key="2">
    <citation type="submission" date="2025-08" db="UniProtKB">
        <authorList>
            <consortium name="Ensembl"/>
        </authorList>
    </citation>
    <scope>IDENTIFICATION</scope>
</reference>
<feature type="compositionally biased region" description="Basic and acidic residues" evidence="6">
    <location>
        <begin position="187"/>
        <end position="212"/>
    </location>
</feature>
<evidence type="ECO:0000256" key="1">
    <source>
        <dbReference type="ARBA" id="ARBA00004141"/>
    </source>
</evidence>
<accession>M3XH84</accession>
<feature type="compositionally biased region" description="Basic and acidic residues" evidence="6">
    <location>
        <begin position="307"/>
        <end position="319"/>
    </location>
</feature>
<feature type="transmembrane region" description="Helical" evidence="7">
    <location>
        <begin position="480"/>
        <end position="500"/>
    </location>
</feature>
<feature type="domain" description="PHTF1/2 N-terminal" evidence="8">
    <location>
        <begin position="4"/>
        <end position="151"/>
    </location>
</feature>
<feature type="transmembrane region" description="Helical" evidence="7">
    <location>
        <begin position="617"/>
        <end position="638"/>
    </location>
</feature>
<dbReference type="PANTHER" id="PTHR12680:SF8">
    <property type="entry name" value="PROTEIN PHTF1"/>
    <property type="match status" value="1"/>
</dbReference>
<organism evidence="9 10">
    <name type="scientific">Latimeria chalumnae</name>
    <name type="common">Coelacanth</name>
    <dbReference type="NCBI Taxonomy" id="7897"/>
    <lineage>
        <taxon>Eukaryota</taxon>
        <taxon>Metazoa</taxon>
        <taxon>Chordata</taxon>
        <taxon>Craniata</taxon>
        <taxon>Vertebrata</taxon>
        <taxon>Euteleostomi</taxon>
        <taxon>Coelacanthiformes</taxon>
        <taxon>Coelacanthidae</taxon>
        <taxon>Latimeria</taxon>
    </lineage>
</organism>
<dbReference type="EMBL" id="AFYH01009273">
    <property type="status" value="NOT_ANNOTATED_CDS"/>
    <property type="molecule type" value="Genomic_DNA"/>
</dbReference>
<reference evidence="10" key="1">
    <citation type="submission" date="2011-08" db="EMBL/GenBank/DDBJ databases">
        <title>The draft genome of Latimeria chalumnae.</title>
        <authorList>
            <person name="Di Palma F."/>
            <person name="Alfoldi J."/>
            <person name="Johnson J."/>
            <person name="Berlin A."/>
            <person name="Gnerre S."/>
            <person name="Jaffe D."/>
            <person name="MacCallum I."/>
            <person name="Young S."/>
            <person name="Walker B.J."/>
            <person name="Lander E."/>
            <person name="Lindblad-Toh K."/>
        </authorList>
    </citation>
    <scope>NUCLEOTIDE SEQUENCE [LARGE SCALE GENOMIC DNA]</scope>
    <source>
        <strain evidence="10">Wild caught</strain>
    </source>
</reference>
<evidence type="ECO:0000259" key="8">
    <source>
        <dbReference type="Pfam" id="PF12129"/>
    </source>
</evidence>
<evidence type="ECO:0000256" key="4">
    <source>
        <dbReference type="ARBA" id="ARBA00023136"/>
    </source>
</evidence>
<dbReference type="EMBL" id="AFYH01009274">
    <property type="status" value="NOT_ANNOTATED_CDS"/>
    <property type="molecule type" value="Genomic_DNA"/>
</dbReference>
<dbReference type="InterPro" id="IPR021980">
    <property type="entry name" value="PHTF1/2_N"/>
</dbReference>
<dbReference type="Bgee" id="ENSLACG00000016250">
    <property type="expression patterns" value="Expressed in chordate pharynx and 6 other cell types or tissues"/>
</dbReference>
<evidence type="ECO:0000313" key="10">
    <source>
        <dbReference type="Proteomes" id="UP000008672"/>
    </source>
</evidence>
<evidence type="ECO:0000313" key="9">
    <source>
        <dbReference type="Ensembl" id="ENSLACP00000022090.1"/>
    </source>
</evidence>
<dbReference type="FunCoup" id="M3XH84">
    <property type="interactions" value="1040"/>
</dbReference>
<evidence type="ECO:0000256" key="2">
    <source>
        <dbReference type="ARBA" id="ARBA00022692"/>
    </source>
</evidence>
<gene>
    <name evidence="9" type="primary">PHTF1</name>
</gene>
<keyword evidence="2 7" id="KW-0812">Transmembrane</keyword>
<evidence type="ECO:0000256" key="5">
    <source>
        <dbReference type="ARBA" id="ARBA00023180"/>
    </source>
</evidence>
<dbReference type="OMA" id="KMWQTRE"/>
<feature type="transmembrane region" description="Helical" evidence="7">
    <location>
        <begin position="99"/>
        <end position="122"/>
    </location>
</feature>
<dbReference type="Proteomes" id="UP000008672">
    <property type="component" value="Unassembled WGS sequence"/>
</dbReference>
<evidence type="ECO:0000256" key="3">
    <source>
        <dbReference type="ARBA" id="ARBA00022989"/>
    </source>
</evidence>
<dbReference type="GO" id="GO:0016020">
    <property type="term" value="C:membrane"/>
    <property type="evidence" value="ECO:0007669"/>
    <property type="project" value="UniProtKB-SubCell"/>
</dbReference>
<feature type="compositionally biased region" description="Polar residues" evidence="6">
    <location>
        <begin position="297"/>
        <end position="306"/>
    </location>
</feature>
<dbReference type="EMBL" id="AFYH01009276">
    <property type="status" value="NOT_ANNOTATED_CDS"/>
    <property type="molecule type" value="Genomic_DNA"/>
</dbReference>